<evidence type="ECO:0000313" key="5">
    <source>
        <dbReference type="Proteomes" id="UP000618382"/>
    </source>
</evidence>
<evidence type="ECO:0000313" key="3">
    <source>
        <dbReference type="EMBL" id="NYD86493.1"/>
    </source>
</evidence>
<dbReference type="Proteomes" id="UP000577956">
    <property type="component" value="Unassembled WGS sequence"/>
</dbReference>
<dbReference type="EMBL" id="BONN01000004">
    <property type="protein sequence ID" value="GIG32616.1"/>
    <property type="molecule type" value="Genomic_DNA"/>
</dbReference>
<evidence type="ECO:0000256" key="1">
    <source>
        <dbReference type="SAM" id="MobiDB-lite"/>
    </source>
</evidence>
<evidence type="ECO:0000313" key="2">
    <source>
        <dbReference type="EMBL" id="GIG32616.1"/>
    </source>
</evidence>
<dbReference type="EMBL" id="JACCBK010000001">
    <property type="protein sequence ID" value="NYD86493.1"/>
    <property type="molecule type" value="Genomic_DNA"/>
</dbReference>
<keyword evidence="5" id="KW-1185">Reference proteome</keyword>
<comment type="caution">
    <text evidence="3">The sequence shown here is derived from an EMBL/GenBank/DDBJ whole genome shotgun (WGS) entry which is preliminary data.</text>
</comment>
<dbReference type="Proteomes" id="UP000618382">
    <property type="component" value="Unassembled WGS sequence"/>
</dbReference>
<dbReference type="AlphaFoldDB" id="A0A7Y9JXA4"/>
<feature type="region of interest" description="Disordered" evidence="1">
    <location>
        <begin position="515"/>
        <end position="534"/>
    </location>
</feature>
<name>A0A7Y9JXA4_9CELL</name>
<accession>A0A7Y9JXA4</accession>
<sequence>MSRTLDEVNREIARIRSLPYGVARTQAAELQARLVEAEGPDQARAYALSVLVESMVWAGEVDRAYLPFTRLVRWWDEHPEHFDEVDKHAMFWSFKWMVGHLGDFPTVPAAQIEATLDDMERRYALAGLGRDAVAYSRFAWAARRGAADVEERYDAWVATPRDEYSQCEVCDPGDRASYLFETGRTTEGARLVEETLDRGLTCATEPADMLAGLALAYLDLGRPADAVRTHRRAVAALAETSSDMAAARGERIELLGRAGHPARLVRAVEQDQRLLLEADTPRARLDLLLGVVAGTAALLPAHADVAVRLADVPAATLGALHAWAAAQARTLADAFDARNGSTRMSRMLADALATQGVAEPLDLDVVRLPAAPAEDASVAGTTPGVLPDGPVAAAAAGASATGEPALARAERLLSAGDTEGAAQAYVEAAGHAEAAGLLVDAGYALAEAAACAQVLGDEDTSARLFERGAARLRAGGADPVDLVPVLVAWAPAAGTTGEVDPFLAAVDATRATLVEEPEADASPEQAALAERRKGDRRRALADVDDAAARVLATTGGEERLQDAVVRAGRAAEAYAGVGAVADAAHAFWLAGRLLDALDRTEDAAWHLESAVEGFGVARAREPRTQAADDLVALLRRTGHDDRAEEILRSLTR</sequence>
<evidence type="ECO:0000313" key="4">
    <source>
        <dbReference type="Proteomes" id="UP000577956"/>
    </source>
</evidence>
<organism evidence="3 4">
    <name type="scientific">Cellulomonas oligotrophica</name>
    <dbReference type="NCBI Taxonomy" id="931536"/>
    <lineage>
        <taxon>Bacteria</taxon>
        <taxon>Bacillati</taxon>
        <taxon>Actinomycetota</taxon>
        <taxon>Actinomycetes</taxon>
        <taxon>Micrococcales</taxon>
        <taxon>Cellulomonadaceae</taxon>
        <taxon>Cellulomonas</taxon>
    </lineage>
</organism>
<proteinExistence type="predicted"/>
<reference evidence="3 4" key="1">
    <citation type="submission" date="2020-07" db="EMBL/GenBank/DDBJ databases">
        <title>Sequencing the genomes of 1000 actinobacteria strains.</title>
        <authorList>
            <person name="Klenk H.-P."/>
        </authorList>
    </citation>
    <scope>NUCLEOTIDE SEQUENCE [LARGE SCALE GENOMIC DNA]</scope>
    <source>
        <strain evidence="3 4">DSM 24482</strain>
    </source>
</reference>
<reference evidence="2 5" key="2">
    <citation type="submission" date="2021-01" db="EMBL/GenBank/DDBJ databases">
        <title>Whole genome shotgun sequence of Cellulomonas oligotrophica NBRC 109435.</title>
        <authorList>
            <person name="Komaki H."/>
            <person name="Tamura T."/>
        </authorList>
    </citation>
    <scope>NUCLEOTIDE SEQUENCE [LARGE SCALE GENOMIC DNA]</scope>
    <source>
        <strain evidence="2 5">NBRC 109435</strain>
    </source>
</reference>
<gene>
    <name evidence="3" type="ORF">BKA21_002042</name>
    <name evidence="2" type="ORF">Col01nite_17750</name>
</gene>
<dbReference type="RefSeq" id="WP_140458106.1">
    <property type="nucleotide sequence ID" value="NZ_BAABFI010000001.1"/>
</dbReference>
<protein>
    <submittedName>
        <fullName evidence="3">Tetratricopeptide (TPR) repeat protein</fullName>
    </submittedName>
</protein>